<keyword evidence="5" id="KW-1185">Reference proteome</keyword>
<feature type="compositionally biased region" description="Polar residues" evidence="2">
    <location>
        <begin position="245"/>
        <end position="257"/>
    </location>
</feature>
<dbReference type="InterPro" id="IPR058602">
    <property type="entry name" value="YAG7_dimerisation_dom"/>
</dbReference>
<proteinExistence type="predicted"/>
<evidence type="ECO:0000313" key="4">
    <source>
        <dbReference type="EMBL" id="ODV90879.1"/>
    </source>
</evidence>
<evidence type="ECO:0000256" key="2">
    <source>
        <dbReference type="SAM" id="MobiDB-lite"/>
    </source>
</evidence>
<dbReference type="EMBL" id="KV453842">
    <property type="protein sequence ID" value="ODV90879.1"/>
    <property type="molecule type" value="Genomic_DNA"/>
</dbReference>
<keyword evidence="1" id="KW-0175">Coiled coil</keyword>
<dbReference type="Proteomes" id="UP000095023">
    <property type="component" value="Unassembled WGS sequence"/>
</dbReference>
<feature type="coiled-coil region" evidence="1">
    <location>
        <begin position="7"/>
        <end position="34"/>
    </location>
</feature>
<dbReference type="AlphaFoldDB" id="A0A1E4TGM7"/>
<evidence type="ECO:0000313" key="5">
    <source>
        <dbReference type="Proteomes" id="UP000095023"/>
    </source>
</evidence>
<evidence type="ECO:0000256" key="1">
    <source>
        <dbReference type="SAM" id="Coils"/>
    </source>
</evidence>
<name>A0A1E4TGM7_9ASCO</name>
<organism evidence="4 5">
    <name type="scientific">Tortispora caseinolytica NRRL Y-17796</name>
    <dbReference type="NCBI Taxonomy" id="767744"/>
    <lineage>
        <taxon>Eukaryota</taxon>
        <taxon>Fungi</taxon>
        <taxon>Dikarya</taxon>
        <taxon>Ascomycota</taxon>
        <taxon>Saccharomycotina</taxon>
        <taxon>Trigonopsidomycetes</taxon>
        <taxon>Trigonopsidales</taxon>
        <taxon>Trigonopsidaceae</taxon>
        <taxon>Tortispora</taxon>
    </lineage>
</organism>
<dbReference type="Pfam" id="PF26434">
    <property type="entry name" value="YAG7_C"/>
    <property type="match status" value="1"/>
</dbReference>
<accession>A0A1E4TGM7</accession>
<evidence type="ECO:0000259" key="3">
    <source>
        <dbReference type="Pfam" id="PF26434"/>
    </source>
</evidence>
<protein>
    <recommendedName>
        <fullName evidence="3">YAG7-like dimerisation domain-containing protein</fullName>
    </recommendedName>
</protein>
<dbReference type="OrthoDB" id="5399559at2759"/>
<feature type="domain" description="YAG7-like dimerisation" evidence="3">
    <location>
        <begin position="111"/>
        <end position="192"/>
    </location>
</feature>
<reference evidence="5" key="1">
    <citation type="submission" date="2016-02" db="EMBL/GenBank/DDBJ databases">
        <title>Comparative genomics of biotechnologically important yeasts.</title>
        <authorList>
            <consortium name="DOE Joint Genome Institute"/>
            <person name="Riley R."/>
            <person name="Haridas S."/>
            <person name="Wolfe K.H."/>
            <person name="Lopes M.R."/>
            <person name="Hittinger C.T."/>
            <person name="Goker M."/>
            <person name="Salamov A."/>
            <person name="Wisecaver J."/>
            <person name="Long T.M."/>
            <person name="Aerts A.L."/>
            <person name="Barry K."/>
            <person name="Choi C."/>
            <person name="Clum A."/>
            <person name="Coughlan A.Y."/>
            <person name="Deshpande S."/>
            <person name="Douglass A.P."/>
            <person name="Hanson S.J."/>
            <person name="Klenk H.-P."/>
            <person name="Labutti K."/>
            <person name="Lapidus A."/>
            <person name="Lindquist E."/>
            <person name="Lipzen A."/>
            <person name="Meier-Kolthoff J.P."/>
            <person name="Ohm R.A."/>
            <person name="Otillar R.P."/>
            <person name="Pangilinan J."/>
            <person name="Peng Y."/>
            <person name="Rokas A."/>
            <person name="Rosa C.A."/>
            <person name="Scheuner C."/>
            <person name="Sibirny A.A."/>
            <person name="Slot J.C."/>
            <person name="Stielow J.B."/>
            <person name="Sun H."/>
            <person name="Kurtzman C.P."/>
            <person name="Blackwell M."/>
            <person name="Jeffries T.W."/>
            <person name="Grigoriev I.V."/>
        </authorList>
    </citation>
    <scope>NUCLEOTIDE SEQUENCE [LARGE SCALE GENOMIC DNA]</scope>
    <source>
        <strain evidence="5">NRRL Y-17796</strain>
    </source>
</reference>
<gene>
    <name evidence="4" type="ORF">CANCADRAFT_31719</name>
</gene>
<sequence length="257" mass="29149">MSNEKQIESIEDVAEHIRKRMRNLTKRKQKLEKYEEILSNGEGDSKLDEYQREALAHKKEVLLPLKELEDVQTALHELQIAEESQRKETEKAAAAIAKAEYHRGYDAAVEDSKKKILLLSQFLRDVSVRRVLTAEEARSPEDIEIDAAFEKVLHAVYCGNSSAVDTILKLINEDSDYVPETSVTYKKIAEEVKMDSEPVDIAESEGQSEKPETHNFGYKRGNDKAKSNGQRRKRYTQRGGRGNGPKSNDNGNDTKAN</sequence>
<feature type="region of interest" description="Disordered" evidence="2">
    <location>
        <begin position="195"/>
        <end position="257"/>
    </location>
</feature>